<evidence type="ECO:0000313" key="2">
    <source>
        <dbReference type="EMBL" id="PTN78916.1"/>
    </source>
</evidence>
<gene>
    <name evidence="2" type="ORF">DAI13_14575</name>
    <name evidence="3" type="ORF">H9Q64_13505</name>
</gene>
<dbReference type="EMBL" id="PZZH01000001">
    <property type="protein sequence ID" value="PTN78916.1"/>
    <property type="molecule type" value="Genomic_DNA"/>
</dbReference>
<reference evidence="2 4" key="1">
    <citation type="submission" date="2018-04" db="EMBL/GenBank/DDBJ databases">
        <authorList>
            <person name="Van Tyne D."/>
        </authorList>
    </citation>
    <scope>NUCLEOTIDE SEQUENCE [LARGE SCALE GENOMIC DNA]</scope>
    <source>
        <strain evidence="2 4">B2535</strain>
    </source>
</reference>
<proteinExistence type="predicted"/>
<feature type="transmembrane region" description="Helical" evidence="1">
    <location>
        <begin position="12"/>
        <end position="31"/>
    </location>
</feature>
<evidence type="ECO:0000313" key="5">
    <source>
        <dbReference type="Proteomes" id="UP000516122"/>
    </source>
</evidence>
<keyword evidence="1" id="KW-1133">Transmembrane helix</keyword>
<evidence type="ECO:0000313" key="4">
    <source>
        <dbReference type="Proteomes" id="UP000244140"/>
    </source>
</evidence>
<dbReference type="EMBL" id="CP060804">
    <property type="protein sequence ID" value="QNP37461.1"/>
    <property type="molecule type" value="Genomic_DNA"/>
</dbReference>
<dbReference type="Proteomes" id="UP000516122">
    <property type="component" value="Chromosome"/>
</dbReference>
<accession>A0A7H0FN45</accession>
<dbReference type="AlphaFoldDB" id="A0A7H0FN45"/>
<organism evidence="3 5">
    <name type="scientific">Enterococcus faecalis</name>
    <name type="common">Streptococcus faecalis</name>
    <dbReference type="NCBI Taxonomy" id="1351"/>
    <lineage>
        <taxon>Bacteria</taxon>
        <taxon>Bacillati</taxon>
        <taxon>Bacillota</taxon>
        <taxon>Bacilli</taxon>
        <taxon>Lactobacillales</taxon>
        <taxon>Enterococcaceae</taxon>
        <taxon>Enterococcus</taxon>
    </lineage>
</organism>
<feature type="transmembrane region" description="Helical" evidence="1">
    <location>
        <begin position="65"/>
        <end position="89"/>
    </location>
</feature>
<dbReference type="Proteomes" id="UP000244140">
    <property type="component" value="Unassembled WGS sequence"/>
</dbReference>
<feature type="transmembrane region" description="Helical" evidence="1">
    <location>
        <begin position="37"/>
        <end position="58"/>
    </location>
</feature>
<evidence type="ECO:0000313" key="3">
    <source>
        <dbReference type="EMBL" id="QNP37461.1"/>
    </source>
</evidence>
<name>A0A7H0FN45_ENTFL</name>
<protein>
    <submittedName>
        <fullName evidence="3">Uncharacterized protein</fullName>
    </submittedName>
</protein>
<dbReference type="RefSeq" id="WP_010714130.1">
    <property type="nucleotide sequence ID" value="NZ_AP026714.1"/>
</dbReference>
<sequence>MKIELNNRSAVVASVLFVLLNILVWIKYLFFYNPYHGAFDLLWTLPIGLIGAIPSMYIKHLGLKLILLVANLLSAFSFLVPWILFILAMSLG</sequence>
<evidence type="ECO:0000256" key="1">
    <source>
        <dbReference type="SAM" id="Phobius"/>
    </source>
</evidence>
<keyword evidence="1" id="KW-0472">Membrane</keyword>
<reference evidence="3 5" key="2">
    <citation type="submission" date="2020-08" db="EMBL/GenBank/DDBJ databases">
        <title>Enterococcus faecalis SF28073 genome assembly.</title>
        <authorList>
            <person name="Duerkop B.A."/>
            <person name="Johnson C.N."/>
        </authorList>
    </citation>
    <scope>NUCLEOTIDE SEQUENCE [LARGE SCALE GENOMIC DNA]</scope>
    <source>
        <strain evidence="3 5">SF28073</strain>
    </source>
</reference>
<keyword evidence="1" id="KW-0812">Transmembrane</keyword>